<dbReference type="Pfam" id="PF20155">
    <property type="entry name" value="TMP_3"/>
    <property type="match status" value="1"/>
</dbReference>
<feature type="region of interest" description="Disordered" evidence="1">
    <location>
        <begin position="407"/>
        <end position="448"/>
    </location>
</feature>
<evidence type="ECO:0000259" key="2">
    <source>
        <dbReference type="Pfam" id="PF20155"/>
    </source>
</evidence>
<dbReference type="PANTHER" id="PTHR38812:SF2">
    <property type="entry name" value="MU-LIKE PROPHAGE FLUMU PROTEIN GP42"/>
    <property type="match status" value="1"/>
</dbReference>
<feature type="domain" description="Tape measure protein N-terminal" evidence="2">
    <location>
        <begin position="74"/>
        <end position="257"/>
    </location>
</feature>
<evidence type="ECO:0000256" key="1">
    <source>
        <dbReference type="SAM" id="MobiDB-lite"/>
    </source>
</evidence>
<dbReference type="InterPro" id="IPR053058">
    <property type="entry name" value="Mulikevirus_tape_measure"/>
</dbReference>
<protein>
    <recommendedName>
        <fullName evidence="2">Tape measure protein N-terminal domain-containing protein</fullName>
    </recommendedName>
</protein>
<dbReference type="NCBIfam" id="TIGR02675">
    <property type="entry name" value="tape_meas_nterm"/>
    <property type="match status" value="1"/>
</dbReference>
<evidence type="ECO:0000313" key="4">
    <source>
        <dbReference type="Proteomes" id="UP000190023"/>
    </source>
</evidence>
<reference evidence="3 4" key="1">
    <citation type="submission" date="2017-02" db="EMBL/GenBank/DDBJ databases">
        <title>Draft genome sequence of Haemophilus felis CCUG 31170 type strain.</title>
        <authorList>
            <person name="Engstrom-Jakobsson H."/>
            <person name="Salva-Serra F."/>
            <person name="Thorell K."/>
            <person name="Gonzales-Siles L."/>
            <person name="Karlsson R."/>
            <person name="Boulund F."/>
            <person name="Engstrand L."/>
            <person name="Kristiansson E."/>
            <person name="Moore E."/>
        </authorList>
    </citation>
    <scope>NUCLEOTIDE SEQUENCE [LARGE SCALE GENOMIC DNA]</scope>
    <source>
        <strain evidence="3 4">CCUG 31170</strain>
    </source>
</reference>
<feature type="compositionally biased region" description="Basic residues" evidence="1">
    <location>
        <begin position="410"/>
        <end position="421"/>
    </location>
</feature>
<dbReference type="Proteomes" id="UP000190023">
    <property type="component" value="Unassembled WGS sequence"/>
</dbReference>
<dbReference type="AlphaFoldDB" id="A0A1T0B7V6"/>
<dbReference type="PANTHER" id="PTHR38812">
    <property type="entry name" value="MU-LIKE PROPHAGE FLUMU PROTEIN GP42"/>
    <property type="match status" value="1"/>
</dbReference>
<keyword evidence="4" id="KW-1185">Reference proteome</keyword>
<dbReference type="InterPro" id="IPR013491">
    <property type="entry name" value="Tape_meas_N"/>
</dbReference>
<dbReference type="OrthoDB" id="371379at2"/>
<name>A0A1T0B7V6_9PAST</name>
<gene>
    <name evidence="3" type="ORF">B0188_03440</name>
</gene>
<evidence type="ECO:0000313" key="3">
    <source>
        <dbReference type="EMBL" id="OOS05841.1"/>
    </source>
</evidence>
<sequence>MSKYSTSFYINLAGNLPSQARRFSGVISSMATRSTKALNGMKAATASAMSQLTSFKGLAMGALAGAGMSMGANSFIRAAADAEMAAIRMKQTFGEQGEAANAFLKQFATQTTLQFGETQDAMMRLKTAGIDPMNGSLQALVDMNAKVGGDSANLEGYIHALTKGYVKGKLTMEEINPLFERKVKVFELLSKATGGKYTAEQMQEMASKGRLGRKAIEALLRQMGEDAKGAAKEQMKTWDGLVSNLGDTFTSMQQTIMDKGLFDELKNELQGLLDWLNQKIESGEFDEFAKGISDNLVEAIRSLKSGAEELKPILDSVGQAVKWAAEQTDGYGNLAKVMLAVYGANKLLNATTGSGIMGNAWGLGKWGYQKLGRKNNPIANAAGQMAGAVGGVQPVYVTNFGEMGFDLGGGRRKKGGKKKLPNKQGGKPKGLPPKPTKTSTPPISNQAKQTAQAVKNATKQTAVLAETAKATSQATKAVSKVAVTAAKGASKAVPLIGTATSLAMSASTLLDENASEEEKGEAVGSVAGATVGAIIGQALIPIPVAGAAIGGFIGDWLGGWLGGEVAKGLSDATPPKTEMNGKVDLTVNLPAGVSATVQRNEISSSNKNDDLSMAVKTGNTSVGMRGGN</sequence>
<organism evidence="3 4">
    <name type="scientific">[Haemophilus] felis</name>
    <dbReference type="NCBI Taxonomy" id="123822"/>
    <lineage>
        <taxon>Bacteria</taxon>
        <taxon>Pseudomonadati</taxon>
        <taxon>Pseudomonadota</taxon>
        <taxon>Gammaproteobacteria</taxon>
        <taxon>Pasteurellales</taxon>
        <taxon>Pasteurellaceae</taxon>
    </lineage>
</organism>
<feature type="region of interest" description="Disordered" evidence="1">
    <location>
        <begin position="602"/>
        <end position="628"/>
    </location>
</feature>
<dbReference type="EMBL" id="MUYB01000012">
    <property type="protein sequence ID" value="OOS05841.1"/>
    <property type="molecule type" value="Genomic_DNA"/>
</dbReference>
<proteinExistence type="predicted"/>
<dbReference type="STRING" id="123822.B0188_03440"/>
<accession>A0A1T0B7V6</accession>
<comment type="caution">
    <text evidence="3">The sequence shown here is derived from an EMBL/GenBank/DDBJ whole genome shotgun (WGS) entry which is preliminary data.</text>
</comment>